<reference evidence="2" key="1">
    <citation type="submission" date="2022-11" db="UniProtKB">
        <authorList>
            <consortium name="WormBaseParasite"/>
        </authorList>
    </citation>
    <scope>IDENTIFICATION</scope>
</reference>
<dbReference type="AlphaFoldDB" id="A0A915J289"/>
<evidence type="ECO:0000313" key="2">
    <source>
        <dbReference type="WBParaSite" id="nRc.2.0.1.t20229-RA"/>
    </source>
</evidence>
<name>A0A915J289_ROMCU</name>
<dbReference type="Proteomes" id="UP000887565">
    <property type="component" value="Unplaced"/>
</dbReference>
<evidence type="ECO:0000313" key="1">
    <source>
        <dbReference type="Proteomes" id="UP000887565"/>
    </source>
</evidence>
<protein>
    <submittedName>
        <fullName evidence="2">Uncharacterized protein</fullName>
    </submittedName>
</protein>
<proteinExistence type="predicted"/>
<dbReference type="WBParaSite" id="nRc.2.0.1.t20229-RA">
    <property type="protein sequence ID" value="nRc.2.0.1.t20229-RA"/>
    <property type="gene ID" value="nRc.2.0.1.g20229"/>
</dbReference>
<keyword evidence="1" id="KW-1185">Reference proteome</keyword>
<organism evidence="1 2">
    <name type="scientific">Romanomermis culicivorax</name>
    <name type="common">Nematode worm</name>
    <dbReference type="NCBI Taxonomy" id="13658"/>
    <lineage>
        <taxon>Eukaryota</taxon>
        <taxon>Metazoa</taxon>
        <taxon>Ecdysozoa</taxon>
        <taxon>Nematoda</taxon>
        <taxon>Enoplea</taxon>
        <taxon>Dorylaimia</taxon>
        <taxon>Mermithida</taxon>
        <taxon>Mermithoidea</taxon>
        <taxon>Mermithidae</taxon>
        <taxon>Romanomermis</taxon>
    </lineage>
</organism>
<accession>A0A915J289</accession>
<sequence>MINMNLTGIFSKAHVCITTLPNANTKRERKISQFSLLSIYTDSGRDAVFGHGRSAGVCDFRRRRAAVNFQIFVKLTDNE</sequence>